<gene>
    <name evidence="1" type="ORF">B1B_03436</name>
</gene>
<feature type="non-terminal residue" evidence="1">
    <location>
        <position position="163"/>
    </location>
</feature>
<feature type="non-terminal residue" evidence="1">
    <location>
        <position position="1"/>
    </location>
</feature>
<sequence>GSSLSPGLGRTVARVGSQEPFARAGRDLLELAGLRLTGKRVERGSKADGEKVRAAIESQAEAVIEGKVVPLGSAQPIHLLYVAMDGTGVPTIPADTKGRRGKGEDGWAHTREAKLGCLFTQTGSDEQGCPLRDPASSSYVATMDSAAAFGALLYSEALRRGLH</sequence>
<dbReference type="AlphaFoldDB" id="T1CVB4"/>
<comment type="caution">
    <text evidence="1">The sequence shown here is derived from an EMBL/GenBank/DDBJ whole genome shotgun (WGS) entry which is preliminary data.</text>
</comment>
<reference evidence="1" key="2">
    <citation type="journal article" date="2014" name="ISME J.">
        <title>Microbial stratification in low pH oxic and suboxic macroscopic growths along an acid mine drainage.</title>
        <authorList>
            <person name="Mendez-Garcia C."/>
            <person name="Mesa V."/>
            <person name="Sprenger R.R."/>
            <person name="Richter M."/>
            <person name="Diez M.S."/>
            <person name="Solano J."/>
            <person name="Bargiela R."/>
            <person name="Golyshina O.V."/>
            <person name="Manteca A."/>
            <person name="Ramos J.L."/>
            <person name="Gallego J.R."/>
            <person name="Llorente I."/>
            <person name="Martins Dos Santos V.A."/>
            <person name="Jensen O.N."/>
            <person name="Pelaez A.I."/>
            <person name="Sanchez J."/>
            <person name="Ferrer M."/>
        </authorList>
    </citation>
    <scope>NUCLEOTIDE SEQUENCE</scope>
</reference>
<reference evidence="1" key="1">
    <citation type="submission" date="2013-08" db="EMBL/GenBank/DDBJ databases">
        <authorList>
            <person name="Mendez C."/>
            <person name="Richter M."/>
            <person name="Ferrer M."/>
            <person name="Sanchez J."/>
        </authorList>
    </citation>
    <scope>NUCLEOTIDE SEQUENCE</scope>
</reference>
<accession>T1CVB4</accession>
<protein>
    <submittedName>
        <fullName evidence="1">Uncharacterized protein</fullName>
    </submittedName>
</protein>
<name>T1CVB4_9ZZZZ</name>
<evidence type="ECO:0000313" key="1">
    <source>
        <dbReference type="EMBL" id="EQD73029.1"/>
    </source>
</evidence>
<organism evidence="1">
    <name type="scientific">mine drainage metagenome</name>
    <dbReference type="NCBI Taxonomy" id="410659"/>
    <lineage>
        <taxon>unclassified sequences</taxon>
        <taxon>metagenomes</taxon>
        <taxon>ecological metagenomes</taxon>
    </lineage>
</organism>
<dbReference type="EMBL" id="AUZY01002109">
    <property type="protein sequence ID" value="EQD73029.1"/>
    <property type="molecule type" value="Genomic_DNA"/>
</dbReference>
<proteinExistence type="predicted"/>